<proteinExistence type="predicted"/>
<evidence type="ECO:0000313" key="2">
    <source>
        <dbReference type="Proteomes" id="UP000292544"/>
    </source>
</evidence>
<gene>
    <name evidence="1" type="ORF">EXY25_13650</name>
</gene>
<keyword evidence="2" id="KW-1185">Reference proteome</keyword>
<dbReference type="EMBL" id="SHLY01000005">
    <property type="protein sequence ID" value="TAA43596.1"/>
    <property type="molecule type" value="Genomic_DNA"/>
</dbReference>
<organism evidence="1 2">
    <name type="scientific">Corallincola spongiicola</name>
    <dbReference type="NCBI Taxonomy" id="2520508"/>
    <lineage>
        <taxon>Bacteria</taxon>
        <taxon>Pseudomonadati</taxon>
        <taxon>Pseudomonadota</taxon>
        <taxon>Gammaproteobacteria</taxon>
        <taxon>Alteromonadales</taxon>
        <taxon>Psychromonadaceae</taxon>
        <taxon>Corallincola</taxon>
    </lineage>
</organism>
<accession>A0ABY1WMG0</accession>
<sequence length="154" mass="17797">MTPKNAHEDSDQDFLEYLSENGKDIEAIKVSELFESCLSFYRDRRYHGLDPEPSSDMLLYEWGVYDWGHGEYFQIGIKRQYIVAGTVDDEGYTQLYCDAFFSPTPKLAALGSGNKWCVSRDELRDFEQFVKRSEAFRIVAELKPLKVVVRTDGV</sequence>
<dbReference type="Proteomes" id="UP000292544">
    <property type="component" value="Unassembled WGS sequence"/>
</dbReference>
<reference evidence="2" key="1">
    <citation type="submission" date="2019-02" db="EMBL/GenBank/DDBJ databases">
        <title>Draft genome sequence of Muricauda sp. 176CP4-71.</title>
        <authorList>
            <person name="Park J.-S."/>
        </authorList>
    </citation>
    <scope>NUCLEOTIDE SEQUENCE [LARGE SCALE GENOMIC DNA]</scope>
    <source>
        <strain evidence="2">176GS2-150</strain>
    </source>
</reference>
<comment type="caution">
    <text evidence="1">The sequence shown here is derived from an EMBL/GenBank/DDBJ whole genome shotgun (WGS) entry which is preliminary data.</text>
</comment>
<protein>
    <submittedName>
        <fullName evidence="1">Uncharacterized protein</fullName>
    </submittedName>
</protein>
<name>A0ABY1WMG0_9GAMM</name>
<evidence type="ECO:0000313" key="1">
    <source>
        <dbReference type="EMBL" id="TAA43596.1"/>
    </source>
</evidence>
<dbReference type="RefSeq" id="WP_130567191.1">
    <property type="nucleotide sequence ID" value="NZ_SHLY01000005.1"/>
</dbReference>